<sequence>MGEKATAVTHAPTQDQPPDTVPYSIFTCGEKRWIVFPVAYKQILLDSNEAQIEQVINSKFWRLNGCSADKNAQP</sequence>
<comment type="caution">
    <text evidence="2">The sequence shown here is derived from an EMBL/GenBank/DDBJ whole genome shotgun (WGS) entry which is preliminary data.</text>
</comment>
<accession>A0A4Q4SPG1</accession>
<evidence type="ECO:0000313" key="3">
    <source>
        <dbReference type="Proteomes" id="UP000293823"/>
    </source>
</evidence>
<name>A0A4Q4SPG1_9PLEO</name>
<proteinExistence type="predicted"/>
<dbReference type="Proteomes" id="UP000293823">
    <property type="component" value="Unassembled WGS sequence"/>
</dbReference>
<reference evidence="3" key="1">
    <citation type="journal article" date="2019" name="bioRxiv">
        <title>Genomics, evolutionary history and diagnostics of the Alternaria alternata species group including apple and Asian pear pathotypes.</title>
        <authorList>
            <person name="Armitage A.D."/>
            <person name="Cockerton H.M."/>
            <person name="Sreenivasaprasad S."/>
            <person name="Woodhall J.W."/>
            <person name="Lane C.R."/>
            <person name="Harrison R.J."/>
            <person name="Clarkson J.P."/>
        </authorList>
    </citation>
    <scope>NUCLEOTIDE SEQUENCE [LARGE SCALE GENOMIC DNA]</scope>
    <source>
        <strain evidence="3">RGR 97.0016</strain>
    </source>
</reference>
<dbReference type="AlphaFoldDB" id="A0A4Q4SPG1"/>
<keyword evidence="3" id="KW-1185">Reference proteome</keyword>
<dbReference type="EMBL" id="PEJP01000004">
    <property type="protein sequence ID" value="RYO72169.1"/>
    <property type="molecule type" value="Genomic_DNA"/>
</dbReference>
<protein>
    <submittedName>
        <fullName evidence="2">Uncharacterized protein</fullName>
    </submittedName>
</protein>
<organism evidence="2 3">
    <name type="scientific">Alternaria arborescens</name>
    <dbReference type="NCBI Taxonomy" id="156630"/>
    <lineage>
        <taxon>Eukaryota</taxon>
        <taxon>Fungi</taxon>
        <taxon>Dikarya</taxon>
        <taxon>Ascomycota</taxon>
        <taxon>Pezizomycotina</taxon>
        <taxon>Dothideomycetes</taxon>
        <taxon>Pleosporomycetidae</taxon>
        <taxon>Pleosporales</taxon>
        <taxon>Pleosporineae</taxon>
        <taxon>Pleosporaceae</taxon>
        <taxon>Alternaria</taxon>
        <taxon>Alternaria sect. Alternaria</taxon>
    </lineage>
</organism>
<evidence type="ECO:0000256" key="1">
    <source>
        <dbReference type="SAM" id="MobiDB-lite"/>
    </source>
</evidence>
<evidence type="ECO:0000313" key="2">
    <source>
        <dbReference type="EMBL" id="RYO72169.1"/>
    </source>
</evidence>
<gene>
    <name evidence="2" type="ORF">AA0113_g1282</name>
</gene>
<feature type="region of interest" description="Disordered" evidence="1">
    <location>
        <begin position="1"/>
        <end position="20"/>
    </location>
</feature>